<protein>
    <recommendedName>
        <fullName evidence="5">Transmembrane protein</fullName>
    </recommendedName>
</protein>
<evidence type="ECO:0000313" key="4">
    <source>
        <dbReference type="Proteomes" id="UP001157006"/>
    </source>
</evidence>
<feature type="region of interest" description="Disordered" evidence="1">
    <location>
        <begin position="1"/>
        <end position="40"/>
    </location>
</feature>
<dbReference type="EMBL" id="OX451738">
    <property type="protein sequence ID" value="CAI8603750.1"/>
    <property type="molecule type" value="Genomic_DNA"/>
</dbReference>
<sequence length="314" mass="34794">MNQGTEWYRHMGDEKSRMGNNHKKKKENITSRNGRGGGNGGGGGNDIAGLVVAAVGFIAVVTFSIIKHRTKPKPKPQNSLDQKCDTSIEDHEIETNQGLHALLQPSTNTTKDLDVAPCQAMITDEKSINHIFIEEEKIESVSEIKIINEVVASETSFHHDEIVLSDYFNSESAVSEAEKIEDDDDDEAVSEIVEEKDCSLNEGGKIDLQNEEEHVAEKTDTEVVDDDVQNEEHVAEETDTEVVDDDHVNVEPEITSEEEGNLSMEVTYQDYQSILVSNSNQFSTLLMLLPGLLLLLVLLLLMHFTKTIFSAIGP</sequence>
<evidence type="ECO:0000313" key="3">
    <source>
        <dbReference type="EMBL" id="CAI8603750.1"/>
    </source>
</evidence>
<reference evidence="3 4" key="1">
    <citation type="submission" date="2023-01" db="EMBL/GenBank/DDBJ databases">
        <authorList>
            <person name="Kreplak J."/>
        </authorList>
    </citation>
    <scope>NUCLEOTIDE SEQUENCE [LARGE SCALE GENOMIC DNA]</scope>
</reference>
<dbReference type="AlphaFoldDB" id="A0AAV1A4C7"/>
<keyword evidence="2" id="KW-0472">Membrane</keyword>
<keyword evidence="4" id="KW-1185">Reference proteome</keyword>
<evidence type="ECO:0000256" key="2">
    <source>
        <dbReference type="SAM" id="Phobius"/>
    </source>
</evidence>
<name>A0AAV1A4C7_VICFA</name>
<dbReference type="Proteomes" id="UP001157006">
    <property type="component" value="Chromosome 3"/>
</dbReference>
<organism evidence="3 4">
    <name type="scientific">Vicia faba</name>
    <name type="common">Broad bean</name>
    <name type="synonym">Faba vulgaris</name>
    <dbReference type="NCBI Taxonomy" id="3906"/>
    <lineage>
        <taxon>Eukaryota</taxon>
        <taxon>Viridiplantae</taxon>
        <taxon>Streptophyta</taxon>
        <taxon>Embryophyta</taxon>
        <taxon>Tracheophyta</taxon>
        <taxon>Spermatophyta</taxon>
        <taxon>Magnoliopsida</taxon>
        <taxon>eudicotyledons</taxon>
        <taxon>Gunneridae</taxon>
        <taxon>Pentapetalae</taxon>
        <taxon>rosids</taxon>
        <taxon>fabids</taxon>
        <taxon>Fabales</taxon>
        <taxon>Fabaceae</taxon>
        <taxon>Papilionoideae</taxon>
        <taxon>50 kb inversion clade</taxon>
        <taxon>NPAAA clade</taxon>
        <taxon>Hologalegina</taxon>
        <taxon>IRL clade</taxon>
        <taxon>Fabeae</taxon>
        <taxon>Vicia</taxon>
    </lineage>
</organism>
<accession>A0AAV1A4C7</accession>
<feature type="transmembrane region" description="Helical" evidence="2">
    <location>
        <begin position="47"/>
        <end position="66"/>
    </location>
</feature>
<feature type="transmembrane region" description="Helical" evidence="2">
    <location>
        <begin position="285"/>
        <end position="304"/>
    </location>
</feature>
<evidence type="ECO:0000256" key="1">
    <source>
        <dbReference type="SAM" id="MobiDB-lite"/>
    </source>
</evidence>
<keyword evidence="2" id="KW-0812">Transmembrane</keyword>
<gene>
    <name evidence="3" type="ORF">VFH_III100760</name>
</gene>
<evidence type="ECO:0008006" key="5">
    <source>
        <dbReference type="Google" id="ProtNLM"/>
    </source>
</evidence>
<feature type="compositionally biased region" description="Basic and acidic residues" evidence="1">
    <location>
        <begin position="7"/>
        <end position="17"/>
    </location>
</feature>
<keyword evidence="2" id="KW-1133">Transmembrane helix</keyword>
<proteinExistence type="predicted"/>